<organism evidence="5">
    <name type="scientific">mine drainage metagenome</name>
    <dbReference type="NCBI Taxonomy" id="410659"/>
    <lineage>
        <taxon>unclassified sequences</taxon>
        <taxon>metagenomes</taxon>
        <taxon>ecological metagenomes</taxon>
    </lineage>
</organism>
<sequence length="127" mass="14536">MIPVNEQLKTALLWGLVIAAIFFFVMHFGKSPERAQSITFSEFIRDVRSHDVTSVTLQQNKVTGQLSSGTRFATYNPETNNTSLLARLERDHVRILAKPPAEPSFFMSLLENVLPFVLLIGLWWWLM</sequence>
<dbReference type="GO" id="GO:0006508">
    <property type="term" value="P:proteolysis"/>
    <property type="evidence" value="ECO:0007669"/>
    <property type="project" value="UniProtKB-KW"/>
</dbReference>
<feature type="domain" description="Peptidase M41 FtsH extracellular" evidence="4">
    <location>
        <begin position="12"/>
        <end position="91"/>
    </location>
</feature>
<reference evidence="5" key="2">
    <citation type="journal article" date="2014" name="ISME J.">
        <title>Microbial stratification in low pH oxic and suboxic macroscopic growths along an acid mine drainage.</title>
        <authorList>
            <person name="Mendez-Garcia C."/>
            <person name="Mesa V."/>
            <person name="Sprenger R.R."/>
            <person name="Richter M."/>
            <person name="Diez M.S."/>
            <person name="Solano J."/>
            <person name="Bargiela R."/>
            <person name="Golyshina O.V."/>
            <person name="Manteca A."/>
            <person name="Ramos J.L."/>
            <person name="Gallego J.R."/>
            <person name="Llorente I."/>
            <person name="Martins Dos Santos V.A."/>
            <person name="Jensen O.N."/>
            <person name="Pelaez A.I."/>
            <person name="Sanchez J."/>
            <person name="Ferrer M."/>
        </authorList>
    </citation>
    <scope>NUCLEOTIDE SEQUENCE</scope>
</reference>
<evidence type="ECO:0000313" key="5">
    <source>
        <dbReference type="EMBL" id="EQD37137.1"/>
    </source>
</evidence>
<keyword evidence="2" id="KW-0378">Hydrolase</keyword>
<keyword evidence="3" id="KW-0472">Membrane</keyword>
<proteinExistence type="predicted"/>
<evidence type="ECO:0000256" key="3">
    <source>
        <dbReference type="SAM" id="Phobius"/>
    </source>
</evidence>
<protein>
    <submittedName>
        <fullName evidence="5">ATP-dependent metalloprotease FtsH</fullName>
    </submittedName>
</protein>
<dbReference type="GO" id="GO:0016020">
    <property type="term" value="C:membrane"/>
    <property type="evidence" value="ECO:0007669"/>
    <property type="project" value="InterPro"/>
</dbReference>
<dbReference type="GO" id="GO:0004176">
    <property type="term" value="F:ATP-dependent peptidase activity"/>
    <property type="evidence" value="ECO:0007669"/>
    <property type="project" value="InterPro"/>
</dbReference>
<dbReference type="EMBL" id="AUZZ01008563">
    <property type="protein sequence ID" value="EQD37137.1"/>
    <property type="molecule type" value="Genomic_DNA"/>
</dbReference>
<name>T0YYY4_9ZZZZ</name>
<feature type="non-terminal residue" evidence="5">
    <location>
        <position position="127"/>
    </location>
</feature>
<keyword evidence="1 5" id="KW-0645">Protease</keyword>
<keyword evidence="3" id="KW-0812">Transmembrane</keyword>
<feature type="transmembrane region" description="Helical" evidence="3">
    <location>
        <begin position="104"/>
        <end position="126"/>
    </location>
</feature>
<keyword evidence="5" id="KW-0482">Metalloprotease</keyword>
<feature type="transmembrane region" description="Helical" evidence="3">
    <location>
        <begin position="12"/>
        <end position="29"/>
    </location>
</feature>
<dbReference type="InterPro" id="IPR011546">
    <property type="entry name" value="Pept_M41_FtsH_extracell"/>
</dbReference>
<comment type="caution">
    <text evidence="5">The sequence shown here is derived from an EMBL/GenBank/DDBJ whole genome shotgun (WGS) entry which is preliminary data.</text>
</comment>
<dbReference type="GO" id="GO:0008270">
    <property type="term" value="F:zinc ion binding"/>
    <property type="evidence" value="ECO:0007669"/>
    <property type="project" value="InterPro"/>
</dbReference>
<dbReference type="Gene3D" id="3.30.720.210">
    <property type="match status" value="1"/>
</dbReference>
<dbReference type="GO" id="GO:0005524">
    <property type="term" value="F:ATP binding"/>
    <property type="evidence" value="ECO:0007669"/>
    <property type="project" value="InterPro"/>
</dbReference>
<keyword evidence="3" id="KW-1133">Transmembrane helix</keyword>
<reference evidence="5" key="1">
    <citation type="submission" date="2013-08" db="EMBL/GenBank/DDBJ databases">
        <authorList>
            <person name="Mendez C."/>
            <person name="Richter M."/>
            <person name="Ferrer M."/>
            <person name="Sanchez J."/>
        </authorList>
    </citation>
    <scope>NUCLEOTIDE SEQUENCE</scope>
</reference>
<dbReference type="GO" id="GO:0004222">
    <property type="term" value="F:metalloendopeptidase activity"/>
    <property type="evidence" value="ECO:0007669"/>
    <property type="project" value="InterPro"/>
</dbReference>
<evidence type="ECO:0000256" key="1">
    <source>
        <dbReference type="ARBA" id="ARBA00022670"/>
    </source>
</evidence>
<evidence type="ECO:0000259" key="4">
    <source>
        <dbReference type="Pfam" id="PF06480"/>
    </source>
</evidence>
<dbReference type="Pfam" id="PF06480">
    <property type="entry name" value="FtsH_ext"/>
    <property type="match status" value="1"/>
</dbReference>
<evidence type="ECO:0000256" key="2">
    <source>
        <dbReference type="ARBA" id="ARBA00022801"/>
    </source>
</evidence>
<gene>
    <name evidence="5" type="ORF">B2A_11851</name>
</gene>
<accession>T0YYY4</accession>
<dbReference type="AlphaFoldDB" id="T0YYY4"/>